<reference evidence="2" key="1">
    <citation type="journal article" date="2023" name="bioRxiv">
        <title>Host specificity shapes fish viromes across lakes on an isolated remote island.</title>
        <authorList>
            <person name="Grimwood R.M."/>
            <person name="Fortune-Kelly G."/>
            <person name="Holmes E.C."/>
            <person name="Ingram T."/>
            <person name="Geoghegan J.L."/>
        </authorList>
    </citation>
    <scope>NUCLEOTIDE SEQUENCE</scope>
    <source>
        <strain evidence="2">TW-SF</strain>
    </source>
</reference>
<feature type="region of interest" description="Disordered" evidence="1">
    <location>
        <begin position="446"/>
        <end position="466"/>
    </location>
</feature>
<proteinExistence type="predicted"/>
<organism evidence="2">
    <name type="scientific">Chatham eel tosovirus</name>
    <dbReference type="NCBI Taxonomy" id="3064101"/>
    <lineage>
        <taxon>Viruses</taxon>
        <taxon>Riboviria</taxon>
        <taxon>Orthornavirae</taxon>
        <taxon>Negarnaviricota</taxon>
        <taxon>Polyploviricotina</taxon>
        <taxon>Bunyaviricetes</taxon>
        <taxon>Hareavirales</taxon>
        <taxon>Tosoviridae</taxon>
    </lineage>
</organism>
<evidence type="ECO:0000313" key="2">
    <source>
        <dbReference type="EMBL" id="WLJ60756.1"/>
    </source>
</evidence>
<dbReference type="EMBL" id="OR270089">
    <property type="protein sequence ID" value="WLJ60756.1"/>
    <property type="molecule type" value="Genomic_RNA"/>
</dbReference>
<evidence type="ECO:0000256" key="1">
    <source>
        <dbReference type="SAM" id="MobiDB-lite"/>
    </source>
</evidence>
<accession>A0AA49X5M1</accession>
<sequence length="577" mass="63609">MFTNHAARKGIESARGKLERTKDPGYLKFLIEEGESIPIPSAPKVITEDKKISKAAVAARTAYLRVVVQTAKQRMATLVAEGKKPKIEDLTLEVFELGMQLVEPYTRRGRESQQAATAKLLARPLTSGSVMRGASGTTLSLVTILKECKKEYTRLTGVVPGSGSMPNFLRHLASWCSASMFIYEAKEGTGVMPLFKPGKPKHGEEVLVRFANRNGGTTYVVGKFVEERLGDGKQTITITSFQSTMKWFNGDPQQTDYPVGFSLTKNGEAWQATSSAGLVGTLTVLGVLVPGETMPYSGRWLDAMAVPASELERAALMVAWWEMEVTKRKNQLLSAGADLATRLLINFREHDLTWMINFKLQRIMGAPQNRNPFLMVPIGEWQATAQALSDGGRMVALALMSVEEMSTDETPEADKSGIITIWEKAFPTSESISVWQKYRKDRKAEIKKARDEKKPIPDHDTSGLSEDDRAAVDNVLKIMDNLRKVDAPSAQVSVKFAMRGLNTFPSVAGYVSQQETGYLLSGPDYQEWARNKAIGADIDGDANRVAEKDYLNVVMGIQQDEEEQPIAWEDVASSSPA</sequence>
<name>A0AA49X5M1_9VIRU</name>
<protein>
    <submittedName>
        <fullName evidence="2">Nucleoprotein</fullName>
    </submittedName>
</protein>